<keyword evidence="11" id="KW-1185">Reference proteome</keyword>
<accession>A0A316Z9D2</accession>
<feature type="transmembrane region" description="Helical" evidence="9">
    <location>
        <begin position="60"/>
        <end position="79"/>
    </location>
</feature>
<dbReference type="GO" id="GO:0006465">
    <property type="term" value="P:signal peptide processing"/>
    <property type="evidence" value="ECO:0007669"/>
    <property type="project" value="InterPro"/>
</dbReference>
<dbReference type="GeneID" id="37272788"/>
<dbReference type="RefSeq" id="XP_025598508.1">
    <property type="nucleotide sequence ID" value="XM_025745244.1"/>
</dbReference>
<evidence type="ECO:0000256" key="6">
    <source>
        <dbReference type="ARBA" id="ARBA00022989"/>
    </source>
</evidence>
<dbReference type="STRING" id="58919.A0A316Z9D2"/>
<evidence type="ECO:0000256" key="2">
    <source>
        <dbReference type="ARBA" id="ARBA00007324"/>
    </source>
</evidence>
<keyword evidence="4 9" id="KW-0812">Transmembrane</keyword>
<name>A0A316Z9D2_9BASI</name>
<dbReference type="InterPro" id="IPR009582">
    <property type="entry name" value="Spc2/SPCS2"/>
</dbReference>
<evidence type="ECO:0000256" key="9">
    <source>
        <dbReference type="SAM" id="Phobius"/>
    </source>
</evidence>
<dbReference type="GO" id="GO:0045047">
    <property type="term" value="P:protein targeting to ER"/>
    <property type="evidence" value="ECO:0007669"/>
    <property type="project" value="TreeGrafter"/>
</dbReference>
<reference evidence="10 11" key="1">
    <citation type="journal article" date="2018" name="Mol. Biol. Evol.">
        <title>Broad Genomic Sampling Reveals a Smut Pathogenic Ancestry of the Fungal Clade Ustilaginomycotina.</title>
        <authorList>
            <person name="Kijpornyongpan T."/>
            <person name="Mondo S.J."/>
            <person name="Barry K."/>
            <person name="Sandor L."/>
            <person name="Lee J."/>
            <person name="Lipzen A."/>
            <person name="Pangilinan J."/>
            <person name="LaButti K."/>
            <person name="Hainaut M."/>
            <person name="Henrissat B."/>
            <person name="Grigoriev I.V."/>
            <person name="Spatafora J.W."/>
            <person name="Aime M.C."/>
        </authorList>
    </citation>
    <scope>NUCLEOTIDE SEQUENCE [LARGE SCALE GENOMIC DNA]</scope>
    <source>
        <strain evidence="10 11">MCA 4186</strain>
    </source>
</reference>
<dbReference type="OrthoDB" id="29558at2759"/>
<comment type="similarity">
    <text evidence="2">Belongs to the SPCS2 family.</text>
</comment>
<evidence type="ECO:0000313" key="10">
    <source>
        <dbReference type="EMBL" id="PWN98229.1"/>
    </source>
</evidence>
<dbReference type="AlphaFoldDB" id="A0A316Z9D2"/>
<evidence type="ECO:0000256" key="5">
    <source>
        <dbReference type="ARBA" id="ARBA00022824"/>
    </source>
</evidence>
<dbReference type="PANTHER" id="PTHR13085:SF0">
    <property type="entry name" value="SIGNAL PEPTIDASE COMPLEX SUBUNIT 2"/>
    <property type="match status" value="1"/>
</dbReference>
<dbReference type="EMBL" id="KZ819292">
    <property type="protein sequence ID" value="PWN98229.1"/>
    <property type="molecule type" value="Genomic_DNA"/>
</dbReference>
<evidence type="ECO:0000256" key="8">
    <source>
        <dbReference type="ARBA" id="ARBA00045608"/>
    </source>
</evidence>
<comment type="subcellular location">
    <subcellularLocation>
        <location evidence="1">Endoplasmic reticulum membrane</location>
        <topology evidence="1">Multi-pass membrane protein</topology>
    </subcellularLocation>
</comment>
<evidence type="ECO:0000256" key="1">
    <source>
        <dbReference type="ARBA" id="ARBA00004477"/>
    </source>
</evidence>
<evidence type="ECO:0000256" key="7">
    <source>
        <dbReference type="ARBA" id="ARBA00023136"/>
    </source>
</evidence>
<comment type="function">
    <text evidence="8">Component of the signal peptidase complex (SPC) which catalyzes the cleavage of N-terminal signal sequences from nascent proteins as they are translocated into the lumen of the endoplasmic reticulum. Enhances the enzymatic activity of SPC and facilitates the interactions between different components of the translocation site.</text>
</comment>
<organism evidence="10 11">
    <name type="scientific">Tilletiopsis washingtonensis</name>
    <dbReference type="NCBI Taxonomy" id="58919"/>
    <lineage>
        <taxon>Eukaryota</taxon>
        <taxon>Fungi</taxon>
        <taxon>Dikarya</taxon>
        <taxon>Basidiomycota</taxon>
        <taxon>Ustilaginomycotina</taxon>
        <taxon>Exobasidiomycetes</taxon>
        <taxon>Entylomatales</taxon>
        <taxon>Entylomatales incertae sedis</taxon>
        <taxon>Tilletiopsis</taxon>
    </lineage>
</organism>
<dbReference type="Proteomes" id="UP000245946">
    <property type="component" value="Unassembled WGS sequence"/>
</dbReference>
<gene>
    <name evidence="10" type="ORF">FA09DRAFT_360506</name>
</gene>
<dbReference type="Pfam" id="PF06703">
    <property type="entry name" value="SPC25"/>
    <property type="match status" value="1"/>
</dbReference>
<proteinExistence type="inferred from homology"/>
<keyword evidence="5" id="KW-0256">Endoplasmic reticulum</keyword>
<keyword evidence="7 9" id="KW-0472">Membrane</keyword>
<evidence type="ECO:0000256" key="4">
    <source>
        <dbReference type="ARBA" id="ARBA00022692"/>
    </source>
</evidence>
<keyword evidence="6 9" id="KW-1133">Transmembrane helix</keyword>
<dbReference type="GO" id="GO:0005787">
    <property type="term" value="C:signal peptidase complex"/>
    <property type="evidence" value="ECO:0007669"/>
    <property type="project" value="InterPro"/>
</dbReference>
<feature type="transmembrane region" description="Helical" evidence="9">
    <location>
        <begin position="91"/>
        <end position="110"/>
    </location>
</feature>
<sequence length="206" mass="21990">MPALKPAAPGAAAPASSATEAIYVDNSNVQELKATCDEAVERILTRAPHGFAASHLAGDLRMALGFIAAAVMIGTSAWAWRLEPEWSKNKWGCGVAVAVYTVLSAVQYVLAHLSADRIFLGTRARSGASQTLEICAPPLPKAQTDKQPGPDGQRWTTPPVYHIVVKSGGKEVKKEVGHCGEWFTSTGEFVESHFAESLQAALRDHL</sequence>
<evidence type="ECO:0000256" key="3">
    <source>
        <dbReference type="ARBA" id="ARBA00017057"/>
    </source>
</evidence>
<protein>
    <recommendedName>
        <fullName evidence="3">Signal peptidase complex subunit 2</fullName>
    </recommendedName>
</protein>
<evidence type="ECO:0000313" key="11">
    <source>
        <dbReference type="Proteomes" id="UP000245946"/>
    </source>
</evidence>
<dbReference type="PANTHER" id="PTHR13085">
    <property type="entry name" value="MICROSOMAL SIGNAL PEPTIDASE 25 KDA SUBUNIT"/>
    <property type="match status" value="1"/>
</dbReference>